<evidence type="ECO:0000256" key="1">
    <source>
        <dbReference type="ARBA" id="ARBA00022737"/>
    </source>
</evidence>
<evidence type="ECO:0000313" key="6">
    <source>
        <dbReference type="Proteomes" id="UP000494206"/>
    </source>
</evidence>
<dbReference type="PROSITE" id="PS50005">
    <property type="entry name" value="TPR"/>
    <property type="match status" value="1"/>
</dbReference>
<dbReference type="PANTHER" id="PTHR16193:SF0">
    <property type="entry name" value="TETRATRICOPEPTIDE REPEAT PROTEIN 27"/>
    <property type="match status" value="1"/>
</dbReference>
<sequence length="741" mass="84614">MIEDLAKIENVEQVLQNKNKSELLEICRNCLRHVIASNYTGFTKLHESSWISEEDARKCLARDLITPCVAVKSSWALVLTKRIMENINDADFETHLLKLRFFIVWQQFLTDKSNYILEQGTQSIQFIQKNLESETDCNRKCSILLKMTSFYFMFYQYDLANECIENASKLCKLNVDMTGMLGKRTRYQTRDVAQLVLVYENPENVGEIQEPSVDVPTSCVLNDDTLLEQVAVTSNDSNTQVDGRRLSLPQLCCLLWIARHEKSTHHGDALLHERCTPFLNAVIASRRCWPLQSAALLLRADLEKSNGRTVDRSCSQTELICKLMQGIDDESSDEVRIARTDHVLSCGLEPAWMANVLHTGILKSLGCTSEALLILEKLELWDNVIDCYKTLGQLEKAEALIRRLRDENPDDTMLLVYLGDITQNPDYFIEAIEKSGDRNARAHRSLEVWSYSRFNWALGSILDTCAWKLENYKDAATCYHRCVSLQPDHFEAWSNLSAAYIRYGMKEKAWKLLQEALKFNYEHPNVWENYMLLSVDVGSFGQAILAYHRLLDLNKRGADDEVLELIALHVLKREKELTDDNEKLENSKEKSEMIKLLARITANHQTLSSKTLKLYAELKRPSELNNETRTEYEKYIQILEKSLAVANGKQNWSKDEQLSVEVAETAILLANERLSLARHISSATSVKEASARVRLSLNGVITRIEKDAQNRIVGENEQKLAELIDEAKGILTQLSSLASTN</sequence>
<dbReference type="Gene3D" id="1.25.40.10">
    <property type="entry name" value="Tetratricopeptide repeat domain"/>
    <property type="match status" value="1"/>
</dbReference>
<dbReference type="SMART" id="SM00028">
    <property type="entry name" value="TPR"/>
    <property type="match status" value="3"/>
</dbReference>
<proteinExistence type="inferred from homology"/>
<dbReference type="PANTHER" id="PTHR16193">
    <property type="entry name" value="TETRATRICOPEPTIDE REPEAT PROTEIN 27"/>
    <property type="match status" value="1"/>
</dbReference>
<feature type="repeat" description="TPR" evidence="4">
    <location>
        <begin position="490"/>
        <end position="523"/>
    </location>
</feature>
<reference evidence="5 6" key="1">
    <citation type="submission" date="2020-04" db="EMBL/GenBank/DDBJ databases">
        <authorList>
            <person name="Laetsch R D."/>
            <person name="Stevens L."/>
            <person name="Kumar S."/>
            <person name="Blaxter L. M."/>
        </authorList>
    </citation>
    <scope>NUCLEOTIDE SEQUENCE [LARGE SCALE GENOMIC DNA]</scope>
</reference>
<comment type="similarity">
    <text evidence="3">Belongs to the TTC27 family.</text>
</comment>
<keyword evidence="2 4" id="KW-0802">TPR repeat</keyword>
<dbReference type="Proteomes" id="UP000494206">
    <property type="component" value="Unassembled WGS sequence"/>
</dbReference>
<name>A0A8S1ERU8_9PELO</name>
<protein>
    <recommendedName>
        <fullName evidence="7">Tetratricopeptide repeat protein 27</fullName>
    </recommendedName>
</protein>
<evidence type="ECO:0000256" key="4">
    <source>
        <dbReference type="PROSITE-ProRule" id="PRU00339"/>
    </source>
</evidence>
<dbReference type="AlphaFoldDB" id="A0A8S1ERU8"/>
<dbReference type="InterPro" id="IPR044244">
    <property type="entry name" value="TTC27/Emw1"/>
</dbReference>
<evidence type="ECO:0000256" key="3">
    <source>
        <dbReference type="ARBA" id="ARBA00024020"/>
    </source>
</evidence>
<dbReference type="InterPro" id="IPR019734">
    <property type="entry name" value="TPR_rpt"/>
</dbReference>
<organism evidence="5 6">
    <name type="scientific">Caenorhabditis bovis</name>
    <dbReference type="NCBI Taxonomy" id="2654633"/>
    <lineage>
        <taxon>Eukaryota</taxon>
        <taxon>Metazoa</taxon>
        <taxon>Ecdysozoa</taxon>
        <taxon>Nematoda</taxon>
        <taxon>Chromadorea</taxon>
        <taxon>Rhabditida</taxon>
        <taxon>Rhabditina</taxon>
        <taxon>Rhabditomorpha</taxon>
        <taxon>Rhabditoidea</taxon>
        <taxon>Rhabditidae</taxon>
        <taxon>Peloderinae</taxon>
        <taxon>Caenorhabditis</taxon>
    </lineage>
</organism>
<accession>A0A8S1ERU8</accession>
<gene>
    <name evidence="5" type="ORF">CBOVIS_LOCUS5253</name>
</gene>
<keyword evidence="1" id="KW-0677">Repeat</keyword>
<keyword evidence="6" id="KW-1185">Reference proteome</keyword>
<dbReference type="EMBL" id="CADEPM010000003">
    <property type="protein sequence ID" value="CAB3402663.1"/>
    <property type="molecule type" value="Genomic_DNA"/>
</dbReference>
<comment type="caution">
    <text evidence="5">The sequence shown here is derived from an EMBL/GenBank/DDBJ whole genome shotgun (WGS) entry which is preliminary data.</text>
</comment>
<evidence type="ECO:0000313" key="5">
    <source>
        <dbReference type="EMBL" id="CAB3402663.1"/>
    </source>
</evidence>
<evidence type="ECO:0000256" key="2">
    <source>
        <dbReference type="ARBA" id="ARBA00022803"/>
    </source>
</evidence>
<evidence type="ECO:0008006" key="7">
    <source>
        <dbReference type="Google" id="ProtNLM"/>
    </source>
</evidence>
<dbReference type="SUPFAM" id="SSF48452">
    <property type="entry name" value="TPR-like"/>
    <property type="match status" value="1"/>
</dbReference>
<dbReference type="Pfam" id="PF13432">
    <property type="entry name" value="TPR_16"/>
    <property type="match status" value="1"/>
</dbReference>
<dbReference type="InterPro" id="IPR011990">
    <property type="entry name" value="TPR-like_helical_dom_sf"/>
</dbReference>
<dbReference type="OrthoDB" id="1936594at2759"/>